<name>A0A255EIJ2_9ACTN</name>
<dbReference type="GO" id="GO:0006298">
    <property type="term" value="P:mismatch repair"/>
    <property type="evidence" value="ECO:0007669"/>
    <property type="project" value="TreeGrafter"/>
</dbReference>
<organism evidence="18 19">
    <name type="scientific">Parenemella sanctibonifatiensis</name>
    <dbReference type="NCBI Taxonomy" id="2016505"/>
    <lineage>
        <taxon>Bacteria</taxon>
        <taxon>Bacillati</taxon>
        <taxon>Actinomycetota</taxon>
        <taxon>Actinomycetes</taxon>
        <taxon>Propionibacteriales</taxon>
        <taxon>Propionibacteriaceae</taxon>
        <taxon>Parenemella</taxon>
    </lineage>
</organism>
<dbReference type="NCBIfam" id="NF000598">
    <property type="entry name" value="PRK00015.2-2"/>
    <property type="match status" value="1"/>
</dbReference>
<comment type="subcellular location">
    <subcellularLocation>
        <location evidence="4 14">Cytoplasm</location>
    </subcellularLocation>
</comment>
<evidence type="ECO:0000313" key="18">
    <source>
        <dbReference type="EMBL" id="OYN91349.1"/>
    </source>
</evidence>
<comment type="caution">
    <text evidence="18">The sequence shown here is derived from an EMBL/GenBank/DDBJ whole genome shotgun (WGS) entry which is preliminary data.</text>
</comment>
<dbReference type="EMBL" id="NMVJ01000006">
    <property type="protein sequence ID" value="OYN91349.1"/>
    <property type="molecule type" value="Genomic_DNA"/>
</dbReference>
<feature type="binding site" evidence="14 15">
    <location>
        <position position="40"/>
    </location>
    <ligand>
        <name>a divalent metal cation</name>
        <dbReference type="ChEBI" id="CHEBI:60240"/>
    </ligand>
</feature>
<feature type="domain" description="RNase H type-2" evidence="17">
    <location>
        <begin position="33"/>
        <end position="233"/>
    </location>
</feature>
<dbReference type="InterPro" id="IPR022898">
    <property type="entry name" value="RNase_HII"/>
</dbReference>
<dbReference type="SUPFAM" id="SSF53098">
    <property type="entry name" value="Ribonuclease H-like"/>
    <property type="match status" value="1"/>
</dbReference>
<dbReference type="InterPro" id="IPR036397">
    <property type="entry name" value="RNaseH_sf"/>
</dbReference>
<dbReference type="Proteomes" id="UP000216300">
    <property type="component" value="Unassembled WGS sequence"/>
</dbReference>
<dbReference type="CDD" id="cd07182">
    <property type="entry name" value="RNase_HII_bacteria_HII_like"/>
    <property type="match status" value="1"/>
</dbReference>
<dbReference type="GO" id="GO:0005737">
    <property type="term" value="C:cytoplasm"/>
    <property type="evidence" value="ECO:0007669"/>
    <property type="project" value="UniProtKB-SubCell"/>
</dbReference>
<proteinExistence type="inferred from homology"/>
<feature type="binding site" evidence="14 15">
    <location>
        <position position="39"/>
    </location>
    <ligand>
        <name>a divalent metal cation</name>
        <dbReference type="ChEBI" id="CHEBI:60240"/>
    </ligand>
</feature>
<keyword evidence="9 14" id="KW-0540">Nuclease</keyword>
<dbReference type="NCBIfam" id="NF000595">
    <property type="entry name" value="PRK00015.1-3"/>
    <property type="match status" value="1"/>
</dbReference>
<protein>
    <recommendedName>
        <fullName evidence="7 14">Ribonuclease HII</fullName>
        <shortName evidence="14">RNase HII</shortName>
        <ecNumber evidence="6 14">3.1.26.4</ecNumber>
    </recommendedName>
</protein>
<reference evidence="18 19" key="1">
    <citation type="submission" date="2017-07" db="EMBL/GenBank/DDBJ databases">
        <title>Draft whole genome sequences of clinical Proprionibacteriaceae strains.</title>
        <authorList>
            <person name="Bernier A.-M."/>
            <person name="Bernard K."/>
            <person name="Domingo M.-C."/>
        </authorList>
    </citation>
    <scope>NUCLEOTIDE SEQUENCE [LARGE SCALE GENOMIC DNA]</scope>
    <source>
        <strain evidence="18 19">NML 150081</strain>
    </source>
</reference>
<dbReference type="EC" id="3.1.26.4" evidence="6 14"/>
<evidence type="ECO:0000256" key="16">
    <source>
        <dbReference type="RuleBase" id="RU003515"/>
    </source>
</evidence>
<evidence type="ECO:0000256" key="9">
    <source>
        <dbReference type="ARBA" id="ARBA00022722"/>
    </source>
</evidence>
<keyword evidence="8 14" id="KW-0963">Cytoplasm</keyword>
<dbReference type="InterPro" id="IPR024567">
    <property type="entry name" value="RNase_HII/HIII_dom"/>
</dbReference>
<evidence type="ECO:0000256" key="13">
    <source>
        <dbReference type="ARBA" id="ARBA00023211"/>
    </source>
</evidence>
<dbReference type="GO" id="GO:0004523">
    <property type="term" value="F:RNA-DNA hybrid ribonuclease activity"/>
    <property type="evidence" value="ECO:0007669"/>
    <property type="project" value="UniProtKB-UniRule"/>
</dbReference>
<evidence type="ECO:0000256" key="4">
    <source>
        <dbReference type="ARBA" id="ARBA00004496"/>
    </source>
</evidence>
<feature type="binding site" evidence="14 15">
    <location>
        <position position="131"/>
    </location>
    <ligand>
        <name>a divalent metal cation</name>
        <dbReference type="ChEBI" id="CHEBI:60240"/>
    </ligand>
</feature>
<dbReference type="AlphaFoldDB" id="A0A255EIJ2"/>
<evidence type="ECO:0000256" key="10">
    <source>
        <dbReference type="ARBA" id="ARBA00022723"/>
    </source>
</evidence>
<dbReference type="Pfam" id="PF01351">
    <property type="entry name" value="RNase_HII"/>
    <property type="match status" value="1"/>
</dbReference>
<evidence type="ECO:0000256" key="8">
    <source>
        <dbReference type="ARBA" id="ARBA00022490"/>
    </source>
</evidence>
<comment type="cofactor">
    <cofactor evidence="2">
        <name>Mg(2+)</name>
        <dbReference type="ChEBI" id="CHEBI:18420"/>
    </cofactor>
</comment>
<dbReference type="HAMAP" id="MF_00052_B">
    <property type="entry name" value="RNase_HII_B"/>
    <property type="match status" value="1"/>
</dbReference>
<evidence type="ECO:0000256" key="6">
    <source>
        <dbReference type="ARBA" id="ARBA00012180"/>
    </source>
</evidence>
<dbReference type="GO" id="GO:0030145">
    <property type="term" value="F:manganese ion binding"/>
    <property type="evidence" value="ECO:0007669"/>
    <property type="project" value="UniProtKB-UniRule"/>
</dbReference>
<evidence type="ECO:0000313" key="19">
    <source>
        <dbReference type="Proteomes" id="UP000216300"/>
    </source>
</evidence>
<accession>A0A255EIJ2</accession>
<dbReference type="PROSITE" id="PS51975">
    <property type="entry name" value="RNASE_H_2"/>
    <property type="match status" value="1"/>
</dbReference>
<dbReference type="RefSeq" id="WP_094453977.1">
    <property type="nucleotide sequence ID" value="NZ_NMVJ01000006.1"/>
</dbReference>
<evidence type="ECO:0000256" key="12">
    <source>
        <dbReference type="ARBA" id="ARBA00022801"/>
    </source>
</evidence>
<evidence type="ECO:0000256" key="15">
    <source>
        <dbReference type="PROSITE-ProRule" id="PRU01319"/>
    </source>
</evidence>
<evidence type="ECO:0000259" key="17">
    <source>
        <dbReference type="PROSITE" id="PS51975"/>
    </source>
</evidence>
<evidence type="ECO:0000256" key="14">
    <source>
        <dbReference type="HAMAP-Rule" id="MF_00052"/>
    </source>
</evidence>
<gene>
    <name evidence="14" type="primary">rnhB</name>
    <name evidence="18" type="ORF">CGZ91_07935</name>
</gene>
<keyword evidence="19" id="KW-1185">Reference proteome</keyword>
<comment type="similarity">
    <text evidence="5 14 16">Belongs to the RNase HII family.</text>
</comment>
<comment type="catalytic activity">
    <reaction evidence="1 14 15 16">
        <text>Endonucleolytic cleavage to 5'-phosphomonoester.</text>
        <dbReference type="EC" id="3.1.26.4"/>
    </reaction>
</comment>
<dbReference type="GO" id="GO:0043137">
    <property type="term" value="P:DNA replication, removal of RNA primer"/>
    <property type="evidence" value="ECO:0007669"/>
    <property type="project" value="TreeGrafter"/>
</dbReference>
<keyword evidence="13 14" id="KW-0464">Manganese</keyword>
<keyword evidence="10 14" id="KW-0479">Metal-binding</keyword>
<dbReference type="Gene3D" id="3.30.420.10">
    <property type="entry name" value="Ribonuclease H-like superfamily/Ribonuclease H"/>
    <property type="match status" value="1"/>
</dbReference>
<keyword evidence="12 14" id="KW-0378">Hydrolase</keyword>
<sequence length="237" mass="25377">MGPLPAAAGRQRFVVRRGSAYGYERALHRAGLGPVAGADEAGRGACAGPLVAAAAILDPKRPIAGLDDSKKLTAATRERLHDEIQERALAWAVVRIEADECDQLGMHEADLAALRRAVNRLEITPEFALTDGFEVPGLGCPSLAVWKGDQVAACVSAASILAKVTRDRIMTQMAAELPAYGFEIHKGYNTALHQERLAAHGPSAQHRMRYRNVREAARKHGVALPAALRDPEPADEG</sequence>
<evidence type="ECO:0000256" key="7">
    <source>
        <dbReference type="ARBA" id="ARBA00019179"/>
    </source>
</evidence>
<dbReference type="GO" id="GO:0003723">
    <property type="term" value="F:RNA binding"/>
    <property type="evidence" value="ECO:0007669"/>
    <property type="project" value="UniProtKB-UniRule"/>
</dbReference>
<evidence type="ECO:0000256" key="11">
    <source>
        <dbReference type="ARBA" id="ARBA00022759"/>
    </source>
</evidence>
<comment type="cofactor">
    <cofactor evidence="14 15">
        <name>Mn(2+)</name>
        <dbReference type="ChEBI" id="CHEBI:29035"/>
    </cofactor>
    <cofactor evidence="14 15">
        <name>Mg(2+)</name>
        <dbReference type="ChEBI" id="CHEBI:18420"/>
    </cofactor>
    <text evidence="14 15">Manganese or magnesium. Binds 1 divalent metal ion per monomer in the absence of substrate. May bind a second metal ion after substrate binding.</text>
</comment>
<dbReference type="PANTHER" id="PTHR10954">
    <property type="entry name" value="RIBONUCLEASE H2 SUBUNIT A"/>
    <property type="match status" value="1"/>
</dbReference>
<dbReference type="OrthoDB" id="9803420at2"/>
<evidence type="ECO:0000256" key="5">
    <source>
        <dbReference type="ARBA" id="ARBA00007383"/>
    </source>
</evidence>
<dbReference type="GO" id="GO:0032299">
    <property type="term" value="C:ribonuclease H2 complex"/>
    <property type="evidence" value="ECO:0007669"/>
    <property type="project" value="TreeGrafter"/>
</dbReference>
<comment type="function">
    <text evidence="3 14 16">Endonuclease that specifically degrades the RNA of RNA-DNA hybrids.</text>
</comment>
<keyword evidence="11 14" id="KW-0255">Endonuclease</keyword>
<evidence type="ECO:0000256" key="3">
    <source>
        <dbReference type="ARBA" id="ARBA00004065"/>
    </source>
</evidence>
<dbReference type="PANTHER" id="PTHR10954:SF18">
    <property type="entry name" value="RIBONUCLEASE HII"/>
    <property type="match status" value="1"/>
</dbReference>
<dbReference type="InterPro" id="IPR001352">
    <property type="entry name" value="RNase_HII/HIII"/>
</dbReference>
<dbReference type="InterPro" id="IPR012337">
    <property type="entry name" value="RNaseH-like_sf"/>
</dbReference>
<evidence type="ECO:0000256" key="1">
    <source>
        <dbReference type="ARBA" id="ARBA00000077"/>
    </source>
</evidence>
<evidence type="ECO:0000256" key="2">
    <source>
        <dbReference type="ARBA" id="ARBA00001946"/>
    </source>
</evidence>